<keyword evidence="1" id="KW-0812">Transmembrane</keyword>
<reference evidence="2 3" key="1">
    <citation type="submission" date="2023-01" db="EMBL/GenBank/DDBJ databases">
        <authorList>
            <person name="Kreplak J."/>
        </authorList>
    </citation>
    <scope>NUCLEOTIDE SEQUENCE [LARGE SCALE GENOMIC DNA]</scope>
</reference>
<dbReference type="AlphaFoldDB" id="A0AAV0ZU20"/>
<sequence length="94" mass="11036">MMQFVSPSSSTVHTILRNCEMARPFEKIADISGQKELWKVFVRVHYKWTVITNNNEHLELIFVDDDVTLGFCSFNSFEIVVMIMNMFIVYLNQP</sequence>
<dbReference type="Proteomes" id="UP001157006">
    <property type="component" value="Chromosome 3"/>
</dbReference>
<name>A0AAV0ZU20_VICFA</name>
<accession>A0AAV0ZU20</accession>
<keyword evidence="3" id="KW-1185">Reference proteome</keyword>
<organism evidence="2 3">
    <name type="scientific">Vicia faba</name>
    <name type="common">Broad bean</name>
    <name type="synonym">Faba vulgaris</name>
    <dbReference type="NCBI Taxonomy" id="3906"/>
    <lineage>
        <taxon>Eukaryota</taxon>
        <taxon>Viridiplantae</taxon>
        <taxon>Streptophyta</taxon>
        <taxon>Embryophyta</taxon>
        <taxon>Tracheophyta</taxon>
        <taxon>Spermatophyta</taxon>
        <taxon>Magnoliopsida</taxon>
        <taxon>eudicotyledons</taxon>
        <taxon>Gunneridae</taxon>
        <taxon>Pentapetalae</taxon>
        <taxon>rosids</taxon>
        <taxon>fabids</taxon>
        <taxon>Fabales</taxon>
        <taxon>Fabaceae</taxon>
        <taxon>Papilionoideae</taxon>
        <taxon>50 kb inversion clade</taxon>
        <taxon>NPAAA clade</taxon>
        <taxon>Hologalegina</taxon>
        <taxon>IRL clade</taxon>
        <taxon>Fabeae</taxon>
        <taxon>Vicia</taxon>
    </lineage>
</organism>
<evidence type="ECO:0000313" key="3">
    <source>
        <dbReference type="Proteomes" id="UP001157006"/>
    </source>
</evidence>
<proteinExistence type="predicted"/>
<feature type="transmembrane region" description="Helical" evidence="1">
    <location>
        <begin position="67"/>
        <end position="91"/>
    </location>
</feature>
<gene>
    <name evidence="2" type="ORF">VFH_III018400</name>
</gene>
<keyword evidence="1" id="KW-1133">Transmembrane helix</keyword>
<dbReference type="EMBL" id="OX451738">
    <property type="protein sequence ID" value="CAI8601961.1"/>
    <property type="molecule type" value="Genomic_DNA"/>
</dbReference>
<keyword evidence="1" id="KW-0472">Membrane</keyword>
<evidence type="ECO:0000313" key="2">
    <source>
        <dbReference type="EMBL" id="CAI8601961.1"/>
    </source>
</evidence>
<evidence type="ECO:0000256" key="1">
    <source>
        <dbReference type="SAM" id="Phobius"/>
    </source>
</evidence>
<protein>
    <submittedName>
        <fullName evidence="2">Uncharacterized protein</fullName>
    </submittedName>
</protein>